<keyword evidence="8" id="KW-1185">Reference proteome</keyword>
<dbReference type="AlphaFoldDB" id="A0A9W8E3A6"/>
<protein>
    <recommendedName>
        <fullName evidence="3">Centromere protein M</fullName>
    </recommendedName>
</protein>
<proteinExistence type="predicted"/>
<dbReference type="GO" id="GO:0000775">
    <property type="term" value="C:chromosome, centromeric region"/>
    <property type="evidence" value="ECO:0007669"/>
    <property type="project" value="UniProtKB-SubCell"/>
</dbReference>
<evidence type="ECO:0000256" key="4">
    <source>
        <dbReference type="ARBA" id="ARBA00022454"/>
    </source>
</evidence>
<accession>A0A9W8E3A6</accession>
<organism evidence="7 8">
    <name type="scientific">Dispira parvispora</name>
    <dbReference type="NCBI Taxonomy" id="1520584"/>
    <lineage>
        <taxon>Eukaryota</taxon>
        <taxon>Fungi</taxon>
        <taxon>Fungi incertae sedis</taxon>
        <taxon>Zoopagomycota</taxon>
        <taxon>Kickxellomycotina</taxon>
        <taxon>Dimargaritomycetes</taxon>
        <taxon>Dimargaritales</taxon>
        <taxon>Dimargaritaceae</taxon>
        <taxon>Dispira</taxon>
    </lineage>
</organism>
<evidence type="ECO:0000256" key="3">
    <source>
        <dbReference type="ARBA" id="ARBA00016382"/>
    </source>
</evidence>
<evidence type="ECO:0000313" key="7">
    <source>
        <dbReference type="EMBL" id="KAJ1948948.1"/>
    </source>
</evidence>
<sequence length="217" mass="24203">MSGVTNNVGFGLFPTQTRPTHHHLLFIGGQGSGKRSVAQRLTHLRDTLTTTLRVHTTSHLPLTNSTLSAQHIDYIVLFVNFTDRQALDTLQSHLALIPTDYYLGRLAIVGTFFDQKLQHAFDVTTLETIVEELCELPIYYANAQLTHYLNIYTLLWLPYCPNVTRGCVYFQDETQCADLASKLLNALDTAVGSQFPITPSVVDIPDVKQLVVTSLPT</sequence>
<dbReference type="OrthoDB" id="2386686at2759"/>
<keyword evidence="6" id="KW-0137">Centromere</keyword>
<dbReference type="InterPro" id="IPR027417">
    <property type="entry name" value="P-loop_NTPase"/>
</dbReference>
<dbReference type="Pfam" id="PF11111">
    <property type="entry name" value="CENP-M"/>
    <property type="match status" value="1"/>
</dbReference>
<dbReference type="EMBL" id="JANBPY010004166">
    <property type="protein sequence ID" value="KAJ1948948.1"/>
    <property type="molecule type" value="Genomic_DNA"/>
</dbReference>
<gene>
    <name evidence="7" type="ORF">IWQ62_006816</name>
</gene>
<evidence type="ECO:0000256" key="5">
    <source>
        <dbReference type="ARBA" id="ARBA00023242"/>
    </source>
</evidence>
<dbReference type="PANTHER" id="PTHR34436:SF1">
    <property type="entry name" value="CENTROMERE PROTEIN M"/>
    <property type="match status" value="1"/>
</dbReference>
<evidence type="ECO:0000313" key="8">
    <source>
        <dbReference type="Proteomes" id="UP001150925"/>
    </source>
</evidence>
<keyword evidence="4" id="KW-0158">Chromosome</keyword>
<keyword evidence="5" id="KW-0539">Nucleus</keyword>
<comment type="subcellular location">
    <subcellularLocation>
        <location evidence="2">Chromosome</location>
        <location evidence="2">Centromere</location>
    </subcellularLocation>
    <subcellularLocation>
        <location evidence="1">Nucleus</location>
    </subcellularLocation>
</comment>
<reference evidence="7" key="1">
    <citation type="submission" date="2022-07" db="EMBL/GenBank/DDBJ databases">
        <title>Phylogenomic reconstructions and comparative analyses of Kickxellomycotina fungi.</title>
        <authorList>
            <person name="Reynolds N.K."/>
            <person name="Stajich J.E."/>
            <person name="Barry K."/>
            <person name="Grigoriev I.V."/>
            <person name="Crous P."/>
            <person name="Smith M.E."/>
        </authorList>
    </citation>
    <scope>NUCLEOTIDE SEQUENCE</scope>
    <source>
        <strain evidence="7">RSA 1196</strain>
    </source>
</reference>
<evidence type="ECO:0000256" key="1">
    <source>
        <dbReference type="ARBA" id="ARBA00004123"/>
    </source>
</evidence>
<dbReference type="Proteomes" id="UP001150925">
    <property type="component" value="Unassembled WGS sequence"/>
</dbReference>
<dbReference type="PANTHER" id="PTHR34436">
    <property type="entry name" value="CENTROMERE PROTEIN M"/>
    <property type="match status" value="1"/>
</dbReference>
<name>A0A9W8E3A6_9FUNG</name>
<dbReference type="InterPro" id="IPR020987">
    <property type="entry name" value="Centromere_Cenp-M"/>
</dbReference>
<evidence type="ECO:0000256" key="6">
    <source>
        <dbReference type="ARBA" id="ARBA00023328"/>
    </source>
</evidence>
<dbReference type="GO" id="GO:0005634">
    <property type="term" value="C:nucleus"/>
    <property type="evidence" value="ECO:0007669"/>
    <property type="project" value="UniProtKB-SubCell"/>
</dbReference>
<comment type="caution">
    <text evidence="7">The sequence shown here is derived from an EMBL/GenBank/DDBJ whole genome shotgun (WGS) entry which is preliminary data.</text>
</comment>
<dbReference type="Gene3D" id="3.40.50.300">
    <property type="entry name" value="P-loop containing nucleotide triphosphate hydrolases"/>
    <property type="match status" value="1"/>
</dbReference>
<evidence type="ECO:0000256" key="2">
    <source>
        <dbReference type="ARBA" id="ARBA00004584"/>
    </source>
</evidence>